<dbReference type="PANTHER" id="PTHR42776">
    <property type="entry name" value="SERINE PEPTIDASE S9 FAMILY MEMBER"/>
    <property type="match status" value="1"/>
</dbReference>
<proteinExistence type="predicted"/>
<sequence>MHKITKLFAVMLAISGTQAQAENTNLKLAEVFAKGSQFFNPKISPGGEYIGVESKVDGKDILAILDIKTLKPIHAVHFGERGQVRDFHWVNDERVVVSKEYLKGWSDHPLYYGEILATNVDGSRTSYVFGYNNQNMQTGSNIKRSTAINATGFVLDPLIDNRKKMLVSALHWDTSTSFADQPKFVYQVDVYSGKRKKVTKAPVGNTRFLTDHDGNVRFAMGYDTNSDVKIYRWKDRDWVDTNNIKGLDLNGFAPISFAENDQAIYAEASANGEPRQILHIDLKTGNHTPIVSDDSVEASNYWIDGNTKQLYAVEYEDGYPEYAFVDKDNAKSKYLKQLLASLPGHQVRIVSENRDANKFLVHAFNDRNPGDFYLFTTDPVKLQYLFSSKNWLDPDQMAEVKPIEFTNREGQTIKGYLTLPMNAEAKSLPMVVVPHGGPHGPRDWWQFDPENQLLAQKGFAVLQVNFRGSGGYGDAFEYAGYRKWGTGIQHDIIDGTKYVIEQGIADADRLCISGGSFGGYSALQSAILEPDMFKCAIGFAGVYDLPMMYEEGDVPDSRMGTSYLKKAIGTDEAELKAMSPTHNADKLKAAIMLVHGEEDFRAPIEQYEAMAEALKKANHPFQTLVMDDEGHGFYKDEHRAKYYAEMLAFLEQHLN</sequence>
<gene>
    <name evidence="4" type="ORF">L2725_21755</name>
</gene>
<dbReference type="SUPFAM" id="SSF53474">
    <property type="entry name" value="alpha/beta-Hydrolases"/>
    <property type="match status" value="1"/>
</dbReference>
<feature type="chain" id="PRO_5046231152" evidence="2">
    <location>
        <begin position="22"/>
        <end position="655"/>
    </location>
</feature>
<evidence type="ECO:0000256" key="2">
    <source>
        <dbReference type="SAM" id="SignalP"/>
    </source>
</evidence>
<keyword evidence="2" id="KW-0732">Signal</keyword>
<feature type="signal peptide" evidence="2">
    <location>
        <begin position="1"/>
        <end position="21"/>
    </location>
</feature>
<dbReference type="PANTHER" id="PTHR42776:SF27">
    <property type="entry name" value="DIPEPTIDYL PEPTIDASE FAMILY MEMBER 6"/>
    <property type="match status" value="1"/>
</dbReference>
<evidence type="ECO:0000313" key="5">
    <source>
        <dbReference type="Proteomes" id="UP001202831"/>
    </source>
</evidence>
<dbReference type="EMBL" id="JAKIKT010000014">
    <property type="protein sequence ID" value="MCL2916365.1"/>
    <property type="molecule type" value="Genomic_DNA"/>
</dbReference>
<feature type="domain" description="Peptidase S9 prolyl oligopeptidase catalytic" evidence="3">
    <location>
        <begin position="445"/>
        <end position="655"/>
    </location>
</feature>
<evidence type="ECO:0000259" key="3">
    <source>
        <dbReference type="Pfam" id="PF00326"/>
    </source>
</evidence>
<protein>
    <submittedName>
        <fullName evidence="4">S9 family peptidase</fullName>
    </submittedName>
</protein>
<dbReference type="InterPro" id="IPR002470">
    <property type="entry name" value="Peptidase_S9A"/>
</dbReference>
<dbReference type="InterPro" id="IPR001375">
    <property type="entry name" value="Peptidase_S9_cat"/>
</dbReference>
<dbReference type="Pfam" id="PF00326">
    <property type="entry name" value="Peptidase_S9"/>
    <property type="match status" value="1"/>
</dbReference>
<dbReference type="PRINTS" id="PR00862">
    <property type="entry name" value="PROLIGOPTASE"/>
</dbReference>
<dbReference type="RefSeq" id="WP_249250909.1">
    <property type="nucleotide sequence ID" value="NZ_JAKIKT010000014.1"/>
</dbReference>
<keyword evidence="1" id="KW-0378">Hydrolase</keyword>
<name>A0ABT0NDD1_9GAMM</name>
<dbReference type="SUPFAM" id="SSF82171">
    <property type="entry name" value="DPP6 N-terminal domain-like"/>
    <property type="match status" value="1"/>
</dbReference>
<organism evidence="4 5">
    <name type="scientific">Shewanella corallii</name>
    <dbReference type="NCBI Taxonomy" id="560080"/>
    <lineage>
        <taxon>Bacteria</taxon>
        <taxon>Pseudomonadati</taxon>
        <taxon>Pseudomonadota</taxon>
        <taxon>Gammaproteobacteria</taxon>
        <taxon>Alteromonadales</taxon>
        <taxon>Shewanellaceae</taxon>
        <taxon>Shewanella</taxon>
    </lineage>
</organism>
<evidence type="ECO:0000256" key="1">
    <source>
        <dbReference type="ARBA" id="ARBA00022801"/>
    </source>
</evidence>
<dbReference type="Gene3D" id="3.40.50.1820">
    <property type="entry name" value="alpha/beta hydrolase"/>
    <property type="match status" value="1"/>
</dbReference>
<dbReference type="InterPro" id="IPR029058">
    <property type="entry name" value="AB_hydrolase_fold"/>
</dbReference>
<accession>A0ABT0NDD1</accession>
<evidence type="ECO:0000313" key="4">
    <source>
        <dbReference type="EMBL" id="MCL2916365.1"/>
    </source>
</evidence>
<keyword evidence="5" id="KW-1185">Reference proteome</keyword>
<dbReference type="Proteomes" id="UP001202831">
    <property type="component" value="Unassembled WGS sequence"/>
</dbReference>
<comment type="caution">
    <text evidence="4">The sequence shown here is derived from an EMBL/GenBank/DDBJ whole genome shotgun (WGS) entry which is preliminary data.</text>
</comment>
<reference evidence="4 5" key="1">
    <citation type="submission" date="2022-01" db="EMBL/GenBank/DDBJ databases">
        <title>Whole genome-based taxonomy of the Shewanellaceae.</title>
        <authorList>
            <person name="Martin-Rodriguez A.J."/>
        </authorList>
    </citation>
    <scope>NUCLEOTIDE SEQUENCE [LARGE SCALE GENOMIC DNA]</scope>
    <source>
        <strain evidence="4 5">DSM 21332</strain>
    </source>
</reference>